<comment type="function">
    <text evidence="1">Central component in molecular interactions underlying sperm crawling. Forms an extensive filament system that extends from sperm villipoda, along the leading edge of the pseudopod.</text>
</comment>
<dbReference type="InterPro" id="IPR013783">
    <property type="entry name" value="Ig-like_fold"/>
</dbReference>
<feature type="domain" description="MSP" evidence="2">
    <location>
        <begin position="18"/>
        <end position="144"/>
    </location>
</feature>
<sequence length="145" mass="16327">MASKNVNNNGLVDAGISEMLNKPNEPAFKLGITINKVVFKCKNDKKPVNVPLVLFNNTNDIISYKVRCTSADIFRVQPPLGIIKPNSNVDITIWYQNQVKPDAIQQKHYFAFYHTKGDGRTVKEIWANAKIEGVRRIPATFEAIP</sequence>
<keyword evidence="1" id="KW-0206">Cytoskeleton</keyword>
<dbReference type="EMBL" id="CANHGI010000003">
    <property type="protein sequence ID" value="CAI5444443.1"/>
    <property type="molecule type" value="Genomic_DNA"/>
</dbReference>
<evidence type="ECO:0000313" key="4">
    <source>
        <dbReference type="EMBL" id="CAI5444443.1"/>
    </source>
</evidence>
<dbReference type="AlphaFoldDB" id="A0A9P1IFE6"/>
<gene>
    <name evidence="3" type="ORF">CAMP_LOCUS6891</name>
    <name evidence="4" type="ORF">CAMP_LOCUS7080</name>
</gene>
<reference evidence="3" key="1">
    <citation type="submission" date="2022-11" db="EMBL/GenBank/DDBJ databases">
        <authorList>
            <person name="Kikuchi T."/>
        </authorList>
    </citation>
    <scope>NUCLEOTIDE SEQUENCE</scope>
    <source>
        <strain evidence="3">PS1010</strain>
    </source>
</reference>
<evidence type="ECO:0000259" key="2">
    <source>
        <dbReference type="PROSITE" id="PS50202"/>
    </source>
</evidence>
<organism evidence="3 5">
    <name type="scientific">Caenorhabditis angaria</name>
    <dbReference type="NCBI Taxonomy" id="860376"/>
    <lineage>
        <taxon>Eukaryota</taxon>
        <taxon>Metazoa</taxon>
        <taxon>Ecdysozoa</taxon>
        <taxon>Nematoda</taxon>
        <taxon>Chromadorea</taxon>
        <taxon>Rhabditida</taxon>
        <taxon>Rhabditina</taxon>
        <taxon>Rhabditomorpha</taxon>
        <taxon>Rhabditoidea</taxon>
        <taxon>Rhabditidae</taxon>
        <taxon>Peloderinae</taxon>
        <taxon>Caenorhabditis</taxon>
    </lineage>
</organism>
<evidence type="ECO:0000256" key="1">
    <source>
        <dbReference type="RuleBase" id="RU003425"/>
    </source>
</evidence>
<proteinExistence type="predicted"/>
<dbReference type="InterPro" id="IPR008962">
    <property type="entry name" value="PapD-like_sf"/>
</dbReference>
<dbReference type="SUPFAM" id="SSF49354">
    <property type="entry name" value="PapD-like"/>
    <property type="match status" value="1"/>
</dbReference>
<keyword evidence="1" id="KW-0963">Cytoplasm</keyword>
<dbReference type="Pfam" id="PF00635">
    <property type="entry name" value="Motile_Sperm"/>
    <property type="match status" value="1"/>
</dbReference>
<evidence type="ECO:0000313" key="5">
    <source>
        <dbReference type="Proteomes" id="UP001152747"/>
    </source>
</evidence>
<evidence type="ECO:0000313" key="3">
    <source>
        <dbReference type="EMBL" id="CAI5444254.1"/>
    </source>
</evidence>
<dbReference type="EMBL" id="CANHGI010000003">
    <property type="protein sequence ID" value="CAI5444254.1"/>
    <property type="molecule type" value="Genomic_DNA"/>
</dbReference>
<dbReference type="Gene3D" id="2.60.40.10">
    <property type="entry name" value="Immunoglobulins"/>
    <property type="match status" value="1"/>
</dbReference>
<dbReference type="Proteomes" id="UP001152747">
    <property type="component" value="Unassembled WGS sequence"/>
</dbReference>
<protein>
    <recommendedName>
        <fullName evidence="1">Major sperm protein</fullName>
    </recommendedName>
</protein>
<dbReference type="PANTHER" id="PTHR21513">
    <property type="entry name" value="MAJOR SPERM PROTEIN"/>
    <property type="match status" value="1"/>
</dbReference>
<dbReference type="PANTHER" id="PTHR21513:SF2">
    <property type="entry name" value="MAJOR SPERM PROTEIN"/>
    <property type="match status" value="1"/>
</dbReference>
<name>A0A9P1IFE6_9PELO</name>
<keyword evidence="5" id="KW-1185">Reference proteome</keyword>
<comment type="caution">
    <text evidence="3">The sequence shown here is derived from an EMBL/GenBank/DDBJ whole genome shotgun (WGS) entry which is preliminary data.</text>
</comment>
<accession>A0A9P1IFE6</accession>
<dbReference type="PROSITE" id="PS50202">
    <property type="entry name" value="MSP"/>
    <property type="match status" value="1"/>
</dbReference>
<dbReference type="OrthoDB" id="5915816at2759"/>
<dbReference type="InterPro" id="IPR000535">
    <property type="entry name" value="MSP_dom"/>
</dbReference>